<dbReference type="SUPFAM" id="SSF81901">
    <property type="entry name" value="HCP-like"/>
    <property type="match status" value="1"/>
</dbReference>
<gene>
    <name evidence="3" type="ORF">ERUC_LOCUS35234</name>
</gene>
<comment type="caution">
    <text evidence="3">The sequence shown here is derived from an EMBL/GenBank/DDBJ whole genome shotgun (WGS) entry which is preliminary data.</text>
</comment>
<dbReference type="InterPro" id="IPR040338">
    <property type="entry name" value="At1g67623-like"/>
</dbReference>
<evidence type="ECO:0000259" key="2">
    <source>
        <dbReference type="Pfam" id="PF23310"/>
    </source>
</evidence>
<evidence type="ECO:0000313" key="3">
    <source>
        <dbReference type="EMBL" id="CAH8382751.1"/>
    </source>
</evidence>
<name>A0ABC8LGR1_ERUVS</name>
<proteinExistence type="predicted"/>
<dbReference type="AlphaFoldDB" id="A0ABC8LGR1"/>
<keyword evidence="4" id="KW-1185">Reference proteome</keyword>
<evidence type="ECO:0000256" key="1">
    <source>
        <dbReference type="SAM" id="MobiDB-lite"/>
    </source>
</evidence>
<dbReference type="InterPro" id="IPR036047">
    <property type="entry name" value="F-box-like_dom_sf"/>
</dbReference>
<dbReference type="InterPro" id="IPR011990">
    <property type="entry name" value="TPR-like_helical_dom_sf"/>
</dbReference>
<evidence type="ECO:0000313" key="4">
    <source>
        <dbReference type="Proteomes" id="UP001642260"/>
    </source>
</evidence>
<dbReference type="Proteomes" id="UP001642260">
    <property type="component" value="Unassembled WGS sequence"/>
</dbReference>
<dbReference type="PANTHER" id="PTHR33784:SF10">
    <property type="entry name" value="F-BOX PROTEIN"/>
    <property type="match status" value="1"/>
</dbReference>
<protein>
    <recommendedName>
        <fullName evidence="2">At2g35280-like TPR domain-containing protein</fullName>
    </recommendedName>
</protein>
<dbReference type="SUPFAM" id="SSF81383">
    <property type="entry name" value="F-box domain"/>
    <property type="match status" value="1"/>
</dbReference>
<reference evidence="3 4" key="1">
    <citation type="submission" date="2022-03" db="EMBL/GenBank/DDBJ databases">
        <authorList>
            <person name="Macdonald S."/>
            <person name="Ahmed S."/>
            <person name="Newling K."/>
        </authorList>
    </citation>
    <scope>NUCLEOTIDE SEQUENCE [LARGE SCALE GENOMIC DNA]</scope>
</reference>
<accession>A0ABC8LGR1</accession>
<feature type="domain" description="At2g35280-like TPR" evidence="2">
    <location>
        <begin position="90"/>
        <end position="187"/>
    </location>
</feature>
<dbReference type="PANTHER" id="PTHR33784">
    <property type="entry name" value="OS05G0482100 PROTEIN"/>
    <property type="match status" value="1"/>
</dbReference>
<feature type="region of interest" description="Disordered" evidence="1">
    <location>
        <begin position="14"/>
        <end position="34"/>
    </location>
</feature>
<organism evidence="3 4">
    <name type="scientific">Eruca vesicaria subsp. sativa</name>
    <name type="common">Garden rocket</name>
    <name type="synonym">Eruca sativa</name>
    <dbReference type="NCBI Taxonomy" id="29727"/>
    <lineage>
        <taxon>Eukaryota</taxon>
        <taxon>Viridiplantae</taxon>
        <taxon>Streptophyta</taxon>
        <taxon>Embryophyta</taxon>
        <taxon>Tracheophyta</taxon>
        <taxon>Spermatophyta</taxon>
        <taxon>Magnoliopsida</taxon>
        <taxon>eudicotyledons</taxon>
        <taxon>Gunneridae</taxon>
        <taxon>Pentapetalae</taxon>
        <taxon>rosids</taxon>
        <taxon>malvids</taxon>
        <taxon>Brassicales</taxon>
        <taxon>Brassicaceae</taxon>
        <taxon>Brassiceae</taxon>
        <taxon>Eruca</taxon>
    </lineage>
</organism>
<dbReference type="Pfam" id="PF23310">
    <property type="entry name" value="TPR_27"/>
    <property type="match status" value="1"/>
</dbReference>
<dbReference type="InterPro" id="IPR057136">
    <property type="entry name" value="At2g35280_TPR_dom"/>
</dbReference>
<dbReference type="Gene3D" id="1.25.40.10">
    <property type="entry name" value="Tetratricopeptide repeat domain"/>
    <property type="match status" value="1"/>
</dbReference>
<sequence length="277" mass="32226">MVSSFLSSFYPFKKSNKRRNSSKNKRRNSSKNKRRISLDSLPEDLLVEVSSYTGALSLSSVRNLRLVSKTFRKTCDETYVISRLSLHELPLFHWSKNQERFSNFFERCRRHENPEALYRKGLISYFLENQKQEGFNYLTKAAGKGNKEANYVYGMILICGRIPEGTALLGGETKQEGFKVLSSLMKPLMSKTLKELVELRDKIRGKVWWRGIPVMKELKSGYVQEKCKCDGRTSKFIAYNCVWHRYGEDNDMNTSCACVSCLWNHEVQRFFDNIPSE</sequence>
<dbReference type="EMBL" id="CAKOAT010564042">
    <property type="protein sequence ID" value="CAH8382751.1"/>
    <property type="molecule type" value="Genomic_DNA"/>
</dbReference>